<comment type="similarity">
    <text evidence="3">Belongs to the glycosyl hydrolase 3 family.</text>
</comment>
<evidence type="ECO:0000256" key="7">
    <source>
        <dbReference type="ARBA" id="ARBA00023277"/>
    </source>
</evidence>
<evidence type="ECO:0000256" key="6">
    <source>
        <dbReference type="ARBA" id="ARBA00023180"/>
    </source>
</evidence>
<dbReference type="PANTHER" id="PTHR42715:SF27">
    <property type="entry name" value="BETA-GLUCOSIDASE-RELATED"/>
    <property type="match status" value="1"/>
</dbReference>
<dbReference type="GO" id="GO:0008422">
    <property type="term" value="F:beta-glucosidase activity"/>
    <property type="evidence" value="ECO:0007669"/>
    <property type="project" value="UniProtKB-EC"/>
</dbReference>
<evidence type="ECO:0000256" key="4">
    <source>
        <dbReference type="ARBA" id="ARBA00012744"/>
    </source>
</evidence>
<dbReference type="AlphaFoldDB" id="A0A6A6SSI4"/>
<dbReference type="Pfam" id="PF07691">
    <property type="entry name" value="PA14"/>
    <property type="match status" value="1"/>
</dbReference>
<evidence type="ECO:0000256" key="13">
    <source>
        <dbReference type="ARBA" id="ARBA00041809"/>
    </source>
</evidence>
<dbReference type="Pfam" id="PF00933">
    <property type="entry name" value="Glyco_hydro_3"/>
    <property type="match status" value="1"/>
</dbReference>
<dbReference type="InterPro" id="IPR011658">
    <property type="entry name" value="PA14_dom"/>
</dbReference>
<dbReference type="Gene3D" id="3.40.50.1700">
    <property type="entry name" value="Glycoside hydrolase family 3 C-terminal domain"/>
    <property type="match status" value="1"/>
</dbReference>
<dbReference type="InterPro" id="IPR050288">
    <property type="entry name" value="Cellulose_deg_GH3"/>
</dbReference>
<keyword evidence="9" id="KW-0624">Polysaccharide degradation</keyword>
<reference evidence="15" key="1">
    <citation type="journal article" date="2020" name="Stud. Mycol.">
        <title>101 Dothideomycetes genomes: a test case for predicting lifestyles and emergence of pathogens.</title>
        <authorList>
            <person name="Haridas S."/>
            <person name="Albert R."/>
            <person name="Binder M."/>
            <person name="Bloem J."/>
            <person name="Labutti K."/>
            <person name="Salamov A."/>
            <person name="Andreopoulos B."/>
            <person name="Baker S."/>
            <person name="Barry K."/>
            <person name="Bills G."/>
            <person name="Bluhm B."/>
            <person name="Cannon C."/>
            <person name="Castanera R."/>
            <person name="Culley D."/>
            <person name="Daum C."/>
            <person name="Ezra D."/>
            <person name="Gonzalez J."/>
            <person name="Henrissat B."/>
            <person name="Kuo A."/>
            <person name="Liang C."/>
            <person name="Lipzen A."/>
            <person name="Lutzoni F."/>
            <person name="Magnuson J."/>
            <person name="Mondo S."/>
            <person name="Nolan M."/>
            <person name="Ohm R."/>
            <person name="Pangilinan J."/>
            <person name="Park H.-J."/>
            <person name="Ramirez L."/>
            <person name="Alfaro M."/>
            <person name="Sun H."/>
            <person name="Tritt A."/>
            <person name="Yoshinaga Y."/>
            <person name="Zwiers L.-H."/>
            <person name="Turgeon B."/>
            <person name="Goodwin S."/>
            <person name="Spatafora J."/>
            <person name="Crous P."/>
            <person name="Grigoriev I."/>
        </authorList>
    </citation>
    <scope>NUCLEOTIDE SEQUENCE</scope>
    <source>
        <strain evidence="15">CBS 122681</strain>
    </source>
</reference>
<dbReference type="InterPro" id="IPR026891">
    <property type="entry name" value="Fn3-like"/>
</dbReference>
<evidence type="ECO:0000256" key="9">
    <source>
        <dbReference type="ARBA" id="ARBA00023326"/>
    </source>
</evidence>
<keyword evidence="7" id="KW-0119">Carbohydrate metabolism</keyword>
<dbReference type="InterPro" id="IPR036881">
    <property type="entry name" value="Glyco_hydro_3_C_sf"/>
</dbReference>
<dbReference type="FunFam" id="2.60.40.10:FF:000495">
    <property type="entry name" value="Periplasmic beta-glucosidase"/>
    <property type="match status" value="1"/>
</dbReference>
<keyword evidence="16" id="KW-1185">Reference proteome</keyword>
<dbReference type="Proteomes" id="UP000799324">
    <property type="component" value="Unassembled WGS sequence"/>
</dbReference>
<evidence type="ECO:0000256" key="3">
    <source>
        <dbReference type="ARBA" id="ARBA00005336"/>
    </source>
</evidence>
<dbReference type="InterPro" id="IPR017853">
    <property type="entry name" value="GH"/>
</dbReference>
<evidence type="ECO:0000313" key="15">
    <source>
        <dbReference type="EMBL" id="KAF2649961.1"/>
    </source>
</evidence>
<keyword evidence="6" id="KW-0325">Glycoprotein</keyword>
<dbReference type="InterPro" id="IPR002772">
    <property type="entry name" value="Glyco_hydro_3_C"/>
</dbReference>
<dbReference type="InterPro" id="IPR013783">
    <property type="entry name" value="Ig-like_fold"/>
</dbReference>
<evidence type="ECO:0000256" key="11">
    <source>
        <dbReference type="ARBA" id="ARBA00041279"/>
    </source>
</evidence>
<feature type="domain" description="PA14" evidence="14">
    <location>
        <begin position="409"/>
        <end position="568"/>
    </location>
</feature>
<dbReference type="Pfam" id="PF01915">
    <property type="entry name" value="Glyco_hydro_3_C"/>
    <property type="match status" value="1"/>
</dbReference>
<evidence type="ECO:0000256" key="1">
    <source>
        <dbReference type="ARBA" id="ARBA00000448"/>
    </source>
</evidence>
<dbReference type="InterPro" id="IPR001764">
    <property type="entry name" value="Glyco_hydro_3_N"/>
</dbReference>
<dbReference type="Pfam" id="PF14310">
    <property type="entry name" value="Fn3-like"/>
    <property type="match status" value="1"/>
</dbReference>
<evidence type="ECO:0000256" key="12">
    <source>
        <dbReference type="ARBA" id="ARBA00041603"/>
    </source>
</evidence>
<evidence type="ECO:0000256" key="5">
    <source>
        <dbReference type="ARBA" id="ARBA00022801"/>
    </source>
</evidence>
<dbReference type="GO" id="GO:0009251">
    <property type="term" value="P:glucan catabolic process"/>
    <property type="evidence" value="ECO:0007669"/>
    <property type="project" value="TreeGrafter"/>
</dbReference>
<evidence type="ECO:0000256" key="10">
    <source>
        <dbReference type="ARBA" id="ARBA00039569"/>
    </source>
</evidence>
<keyword evidence="5 15" id="KW-0378">Hydrolase</keyword>
<keyword evidence="8" id="KW-0326">Glycosidase</keyword>
<comment type="pathway">
    <text evidence="2">Glycan metabolism; cellulose degradation.</text>
</comment>
<dbReference type="SUPFAM" id="SSF51445">
    <property type="entry name" value="(Trans)glycosidases"/>
    <property type="match status" value="1"/>
</dbReference>
<dbReference type="InterPro" id="IPR037524">
    <property type="entry name" value="PA14/GLEYA"/>
</dbReference>
<comment type="catalytic activity">
    <reaction evidence="1">
        <text>Hydrolysis of terminal, non-reducing beta-D-glucosyl residues with release of beta-D-glucose.</text>
        <dbReference type="EC" id="3.2.1.21"/>
    </reaction>
</comment>
<dbReference type="InterPro" id="IPR036962">
    <property type="entry name" value="Glyco_hydro_3_N_sf"/>
</dbReference>
<proteinExistence type="inferred from homology"/>
<dbReference type="PANTHER" id="PTHR42715">
    <property type="entry name" value="BETA-GLUCOSIDASE"/>
    <property type="match status" value="1"/>
</dbReference>
<dbReference type="SMART" id="SM01217">
    <property type="entry name" value="Fn3_like"/>
    <property type="match status" value="1"/>
</dbReference>
<evidence type="ECO:0000313" key="16">
    <source>
        <dbReference type="Proteomes" id="UP000799324"/>
    </source>
</evidence>
<gene>
    <name evidence="15" type="ORF">K491DRAFT_609748</name>
</gene>
<name>A0A6A6SSI4_9PLEO</name>
<dbReference type="PRINTS" id="PR00133">
    <property type="entry name" value="GLHYDRLASE3"/>
</dbReference>
<dbReference type="EC" id="3.2.1.21" evidence="4"/>
<dbReference type="EMBL" id="MU004472">
    <property type="protein sequence ID" value="KAF2649961.1"/>
    <property type="molecule type" value="Genomic_DNA"/>
</dbReference>
<dbReference type="SMART" id="SM00758">
    <property type="entry name" value="PA14"/>
    <property type="match status" value="1"/>
</dbReference>
<dbReference type="PROSITE" id="PS51820">
    <property type="entry name" value="PA14"/>
    <property type="match status" value="1"/>
</dbReference>
<dbReference type="Gene3D" id="2.60.40.10">
    <property type="entry name" value="Immunoglobulins"/>
    <property type="match status" value="1"/>
</dbReference>
<evidence type="ECO:0000259" key="14">
    <source>
        <dbReference type="PROSITE" id="PS51820"/>
    </source>
</evidence>
<dbReference type="SUPFAM" id="SSF52279">
    <property type="entry name" value="Beta-D-glucan exohydrolase, C-terminal domain"/>
    <property type="match status" value="1"/>
</dbReference>
<dbReference type="OrthoDB" id="47059at2759"/>
<sequence length="850" mass="94163">MDASDFSQADIDAIILKLDLTEKIDLLTGAGRCALNGNERVGIPQGSIILTAIKTSDDPHGLRGANFFNPRPGIQLPSATGMGATFDVHLLRQVGELIGDEAVAKGIHIALAPTICLQRSPLIGRGFEAFGEDPILSGTLGGHYIAGVQDRRVAACVKHYAAHDQSDNSVEDDCHMTRRTLREVHLLPFQTAMKICRPWALMTSYNKINGTHVSEDPFLIHQILRKEWGFDGPVVSDWWGTYSTSEAINAGMDLEMPGLTVWRGKALKLAVESRKVRMARIDESLRKVLKVVAKTYTTRPPKKDGNNDTPENRNFTRKVAADSIVLLKNQTNVLPLKADAKKKIGLIGDHFQIPATGGGGSSEVTPYYVSKPFDAIVEKVGADNIEYEVGAYSHRFTPLLTSELRQIGSERPGLFVELFATHPDEKPTPEVLWTAETTRSLLQFTDSLPKHLPDTHFVRIQTVFTTPKSTKYRFALSAFGKVIMRIDGEQVIDLWTDHPEKTETTPVFNAFSMERFHDREIEEGRKYHIDIVLSNVFTSSVVGIAPAGGIRLGGCDILDEDKAIEDAVSLAKRVDLPVVMTGLSSDYEMEGCDRKSLALPNRTDELIQRVAEANANTIVILQSGLQVTMPWISKVNTLLFAWYGGQETGNAVADVLFGSVNPSGRLPLTFPKRLEDTPAFLNFGKTDREIVYGEGVFIGYRYYEKLKTSPLFYFGYGLSYTSFEYSNLVVPEEFADATGQILQASVNVTNTGSVFGAEVIQLYIADLDSSIQRPRKELKAFKKVGLEKGETQTVRLEFYRSALAFWSEEDLQWRAEAGKFKVIIARSADPEDELLEATFNLPATLLWSGL</sequence>
<organism evidence="15 16">
    <name type="scientific">Lophiostoma macrostomum CBS 122681</name>
    <dbReference type="NCBI Taxonomy" id="1314788"/>
    <lineage>
        <taxon>Eukaryota</taxon>
        <taxon>Fungi</taxon>
        <taxon>Dikarya</taxon>
        <taxon>Ascomycota</taxon>
        <taxon>Pezizomycotina</taxon>
        <taxon>Dothideomycetes</taxon>
        <taxon>Pleosporomycetidae</taxon>
        <taxon>Pleosporales</taxon>
        <taxon>Lophiostomataceae</taxon>
        <taxon>Lophiostoma</taxon>
    </lineage>
</organism>
<protein>
    <recommendedName>
        <fullName evidence="10">Probable beta-glucosidase I</fullName>
        <ecNumber evidence="4">3.2.1.21</ecNumber>
    </recommendedName>
    <alternativeName>
        <fullName evidence="11">Beta-D-glucoside glucohydrolase I</fullName>
    </alternativeName>
    <alternativeName>
        <fullName evidence="12">Cellobiase I</fullName>
    </alternativeName>
    <alternativeName>
        <fullName evidence="13">Gentiobiase I</fullName>
    </alternativeName>
</protein>
<dbReference type="Gene3D" id="3.20.20.300">
    <property type="entry name" value="Glycoside hydrolase, family 3, N-terminal domain"/>
    <property type="match status" value="1"/>
</dbReference>
<accession>A0A6A6SSI4</accession>
<evidence type="ECO:0000256" key="8">
    <source>
        <dbReference type="ARBA" id="ARBA00023295"/>
    </source>
</evidence>
<dbReference type="Gene3D" id="2.60.120.260">
    <property type="entry name" value="Galactose-binding domain-like"/>
    <property type="match status" value="1"/>
</dbReference>
<evidence type="ECO:0000256" key="2">
    <source>
        <dbReference type="ARBA" id="ARBA00004987"/>
    </source>
</evidence>